<dbReference type="eggNOG" id="ENOG502R38G">
    <property type="taxonomic scope" value="Eukaryota"/>
</dbReference>
<dbReference type="Pfam" id="PF08238">
    <property type="entry name" value="Sel1"/>
    <property type="match status" value="3"/>
</dbReference>
<organism evidence="2 3">
    <name type="scientific">Penicillium oxalicum (strain 114-2 / CGMCC 5302)</name>
    <name type="common">Penicillium decumbens</name>
    <dbReference type="NCBI Taxonomy" id="933388"/>
    <lineage>
        <taxon>Eukaryota</taxon>
        <taxon>Fungi</taxon>
        <taxon>Dikarya</taxon>
        <taxon>Ascomycota</taxon>
        <taxon>Pezizomycotina</taxon>
        <taxon>Eurotiomycetes</taxon>
        <taxon>Eurotiomycetidae</taxon>
        <taxon>Eurotiales</taxon>
        <taxon>Aspergillaceae</taxon>
        <taxon>Penicillium</taxon>
    </lineage>
</organism>
<sequence>MPSLRSVLQKRNALTEASSQTPIDTEKSQNAPSSPPPPPEFTFLRTDTLGQEEILPPAHPEEKHAQTGTLTAESPIESPTTARRSFFFPKSNSSQTLSTPSPPRTRERRLSNLLHRNSRRSSQETSSNIPEGLPQIEDDQVADKQEREAQWEKRATVLVQNNPHFGLSLSSASQAPGDLTVPGGGPPRSRSSSHSRIGDHQDDVNIQEAIRLHEEGDLERSTTMFGQLADPNGHNNPLSQVLYGLALRHGWGCTKDEARAVEYLSAAATNSAAVESEALRAGMKKGGKAKGELVLAIFELANCFRMGWGVKKDPAAARQYYETAANLGDTDAMDQVAWCYLEGFGGKKDKFKAAKYYRLAEENGNPTVGNSWIWKEKYNPK</sequence>
<dbReference type="PhylomeDB" id="S8AYM8"/>
<dbReference type="InterPro" id="IPR006597">
    <property type="entry name" value="Sel1-like"/>
</dbReference>
<dbReference type="PANTHER" id="PTHR43628">
    <property type="entry name" value="ACTIVATOR OF C KINASE PROTEIN 1-RELATED"/>
    <property type="match status" value="1"/>
</dbReference>
<dbReference type="PANTHER" id="PTHR43628:SF1">
    <property type="entry name" value="CHITIN SYNTHASE REGULATORY FACTOR 2-RELATED"/>
    <property type="match status" value="1"/>
</dbReference>
<name>S8AYM8_PENO1</name>
<feature type="region of interest" description="Disordered" evidence="1">
    <location>
        <begin position="1"/>
        <end position="149"/>
    </location>
</feature>
<dbReference type="AlphaFoldDB" id="S8AYM8"/>
<accession>S8AYM8</accession>
<feature type="compositionally biased region" description="Polar residues" evidence="1">
    <location>
        <begin position="66"/>
        <end position="83"/>
    </location>
</feature>
<evidence type="ECO:0008006" key="4">
    <source>
        <dbReference type="Google" id="ProtNLM"/>
    </source>
</evidence>
<dbReference type="GO" id="GO:0010972">
    <property type="term" value="P:negative regulation of G2/M transition of mitotic cell cycle"/>
    <property type="evidence" value="ECO:0007669"/>
    <property type="project" value="TreeGrafter"/>
</dbReference>
<dbReference type="InterPro" id="IPR052945">
    <property type="entry name" value="Mitotic_Regulator"/>
</dbReference>
<proteinExistence type="predicted"/>
<dbReference type="HOGENOM" id="CLU_033724_0_0_1"/>
<dbReference type="SUPFAM" id="SSF81901">
    <property type="entry name" value="HCP-like"/>
    <property type="match status" value="1"/>
</dbReference>
<keyword evidence="3" id="KW-1185">Reference proteome</keyword>
<dbReference type="EMBL" id="KB644413">
    <property type="protein sequence ID" value="EPS31508.1"/>
    <property type="molecule type" value="Genomic_DNA"/>
</dbReference>
<dbReference type="STRING" id="933388.S8AYM8"/>
<dbReference type="GO" id="GO:0032153">
    <property type="term" value="C:cell division site"/>
    <property type="evidence" value="ECO:0007669"/>
    <property type="project" value="TreeGrafter"/>
</dbReference>
<dbReference type="Proteomes" id="UP000019376">
    <property type="component" value="Unassembled WGS sequence"/>
</dbReference>
<dbReference type="InterPro" id="IPR011990">
    <property type="entry name" value="TPR-like_helical_dom_sf"/>
</dbReference>
<reference evidence="2 3" key="1">
    <citation type="journal article" date="2013" name="PLoS ONE">
        <title>Genomic and secretomic analyses reveal unique features of the lignocellulolytic enzyme system of Penicillium decumbens.</title>
        <authorList>
            <person name="Liu G."/>
            <person name="Zhang L."/>
            <person name="Wei X."/>
            <person name="Zou G."/>
            <person name="Qin Y."/>
            <person name="Ma L."/>
            <person name="Li J."/>
            <person name="Zheng H."/>
            <person name="Wang S."/>
            <person name="Wang C."/>
            <person name="Xun L."/>
            <person name="Zhao G.-P."/>
            <person name="Zhou Z."/>
            <person name="Qu Y."/>
        </authorList>
    </citation>
    <scope>NUCLEOTIDE SEQUENCE [LARGE SCALE GENOMIC DNA]</scope>
    <source>
        <strain evidence="3">114-2 / CGMCC 5302</strain>
    </source>
</reference>
<dbReference type="SMART" id="SM00671">
    <property type="entry name" value="SEL1"/>
    <property type="match status" value="3"/>
</dbReference>
<dbReference type="OrthoDB" id="2148946at2759"/>
<evidence type="ECO:0000256" key="1">
    <source>
        <dbReference type="SAM" id="MobiDB-lite"/>
    </source>
</evidence>
<dbReference type="Gene3D" id="1.25.40.10">
    <property type="entry name" value="Tetratricopeptide repeat domain"/>
    <property type="match status" value="1"/>
</dbReference>
<feature type="compositionally biased region" description="Polar residues" evidence="1">
    <location>
        <begin position="15"/>
        <end position="31"/>
    </location>
</feature>
<evidence type="ECO:0000313" key="3">
    <source>
        <dbReference type="Proteomes" id="UP000019376"/>
    </source>
</evidence>
<protein>
    <recommendedName>
        <fullName evidence="4">HCP-like protein</fullName>
    </recommendedName>
</protein>
<gene>
    <name evidence="2" type="ORF">PDE_06463</name>
</gene>
<evidence type="ECO:0000313" key="2">
    <source>
        <dbReference type="EMBL" id="EPS31508.1"/>
    </source>
</evidence>
<feature type="region of interest" description="Disordered" evidence="1">
    <location>
        <begin position="167"/>
        <end position="202"/>
    </location>
</feature>